<dbReference type="GO" id="GO:0005634">
    <property type="term" value="C:nucleus"/>
    <property type="evidence" value="ECO:0007669"/>
    <property type="project" value="UniProtKB-SubCell"/>
</dbReference>
<dbReference type="GO" id="GO:0006351">
    <property type="term" value="P:DNA-templated transcription"/>
    <property type="evidence" value="ECO:0007669"/>
    <property type="project" value="InterPro"/>
</dbReference>
<feature type="region of interest" description="Disordered" evidence="4">
    <location>
        <begin position="80"/>
        <end position="106"/>
    </location>
</feature>
<evidence type="ECO:0000256" key="4">
    <source>
        <dbReference type="SAM" id="MobiDB-lite"/>
    </source>
</evidence>
<dbReference type="PROSITE" id="PS50048">
    <property type="entry name" value="ZN2_CY6_FUNGAL_2"/>
    <property type="match status" value="1"/>
</dbReference>
<dbReference type="GO" id="GO:0008270">
    <property type="term" value="F:zinc ion binding"/>
    <property type="evidence" value="ECO:0007669"/>
    <property type="project" value="InterPro"/>
</dbReference>
<feature type="region of interest" description="Disordered" evidence="4">
    <location>
        <begin position="1"/>
        <end position="23"/>
    </location>
</feature>
<comment type="subcellular location">
    <subcellularLocation>
        <location evidence="1">Nucleus</location>
    </subcellularLocation>
</comment>
<dbReference type="SUPFAM" id="SSF57701">
    <property type="entry name" value="Zn2/Cys6 DNA-binding domain"/>
    <property type="match status" value="1"/>
</dbReference>
<evidence type="ECO:0000256" key="1">
    <source>
        <dbReference type="ARBA" id="ARBA00004123"/>
    </source>
</evidence>
<evidence type="ECO:0000313" key="6">
    <source>
        <dbReference type="EMBL" id="KAH7082385.1"/>
    </source>
</evidence>
<dbReference type="InterPro" id="IPR050613">
    <property type="entry name" value="Sec_Metabolite_Reg"/>
</dbReference>
<comment type="caution">
    <text evidence="6">The sequence shown here is derived from an EMBL/GenBank/DDBJ whole genome shotgun (WGS) entry which is preliminary data.</text>
</comment>
<keyword evidence="2" id="KW-0479">Metal-binding</keyword>
<evidence type="ECO:0000259" key="5">
    <source>
        <dbReference type="PROSITE" id="PS50048"/>
    </source>
</evidence>
<dbReference type="Gene3D" id="4.10.240.10">
    <property type="entry name" value="Zn(2)-C6 fungal-type DNA-binding domain"/>
    <property type="match status" value="1"/>
</dbReference>
<dbReference type="Pfam" id="PF04082">
    <property type="entry name" value="Fungal_trans"/>
    <property type="match status" value="1"/>
</dbReference>
<feature type="compositionally biased region" description="Polar residues" evidence="4">
    <location>
        <begin position="699"/>
        <end position="713"/>
    </location>
</feature>
<dbReference type="EMBL" id="JAGMVJ010000014">
    <property type="protein sequence ID" value="KAH7082385.1"/>
    <property type="molecule type" value="Genomic_DNA"/>
</dbReference>
<name>A0A8K0R3U2_9PLEO</name>
<dbReference type="InterPro" id="IPR001138">
    <property type="entry name" value="Zn2Cys6_DnaBD"/>
</dbReference>
<dbReference type="PROSITE" id="PS00463">
    <property type="entry name" value="ZN2_CY6_FUNGAL_1"/>
    <property type="match status" value="1"/>
</dbReference>
<dbReference type="SMART" id="SM00906">
    <property type="entry name" value="Fungal_trans"/>
    <property type="match status" value="2"/>
</dbReference>
<feature type="compositionally biased region" description="Polar residues" evidence="4">
    <location>
        <begin position="764"/>
        <end position="777"/>
    </location>
</feature>
<dbReference type="SMART" id="SM00066">
    <property type="entry name" value="GAL4"/>
    <property type="match status" value="1"/>
</dbReference>
<organism evidence="6 7">
    <name type="scientific">Paraphoma chrysanthemicola</name>
    <dbReference type="NCBI Taxonomy" id="798071"/>
    <lineage>
        <taxon>Eukaryota</taxon>
        <taxon>Fungi</taxon>
        <taxon>Dikarya</taxon>
        <taxon>Ascomycota</taxon>
        <taxon>Pezizomycotina</taxon>
        <taxon>Dothideomycetes</taxon>
        <taxon>Pleosporomycetidae</taxon>
        <taxon>Pleosporales</taxon>
        <taxon>Pleosporineae</taxon>
        <taxon>Phaeosphaeriaceae</taxon>
        <taxon>Paraphoma</taxon>
    </lineage>
</organism>
<dbReference type="PANTHER" id="PTHR31001">
    <property type="entry name" value="UNCHARACTERIZED TRANSCRIPTIONAL REGULATORY PROTEIN"/>
    <property type="match status" value="1"/>
</dbReference>
<dbReference type="Pfam" id="PF00172">
    <property type="entry name" value="Zn_clus"/>
    <property type="match status" value="1"/>
</dbReference>
<reference evidence="6" key="1">
    <citation type="journal article" date="2021" name="Nat. Commun.">
        <title>Genetic determinants of endophytism in the Arabidopsis root mycobiome.</title>
        <authorList>
            <person name="Mesny F."/>
            <person name="Miyauchi S."/>
            <person name="Thiergart T."/>
            <person name="Pickel B."/>
            <person name="Atanasova L."/>
            <person name="Karlsson M."/>
            <person name="Huettel B."/>
            <person name="Barry K.W."/>
            <person name="Haridas S."/>
            <person name="Chen C."/>
            <person name="Bauer D."/>
            <person name="Andreopoulos W."/>
            <person name="Pangilinan J."/>
            <person name="LaButti K."/>
            <person name="Riley R."/>
            <person name="Lipzen A."/>
            <person name="Clum A."/>
            <person name="Drula E."/>
            <person name="Henrissat B."/>
            <person name="Kohler A."/>
            <person name="Grigoriev I.V."/>
            <person name="Martin F.M."/>
            <person name="Hacquard S."/>
        </authorList>
    </citation>
    <scope>NUCLEOTIDE SEQUENCE</scope>
    <source>
        <strain evidence="6">MPI-SDFR-AT-0120</strain>
    </source>
</reference>
<gene>
    <name evidence="6" type="ORF">FB567DRAFT_531138</name>
</gene>
<dbReference type="InterPro" id="IPR007219">
    <property type="entry name" value="XnlR_reg_dom"/>
</dbReference>
<dbReference type="CDD" id="cd12148">
    <property type="entry name" value="fungal_TF_MHR"/>
    <property type="match status" value="1"/>
</dbReference>
<evidence type="ECO:0000256" key="2">
    <source>
        <dbReference type="ARBA" id="ARBA00022723"/>
    </source>
</evidence>
<evidence type="ECO:0000313" key="7">
    <source>
        <dbReference type="Proteomes" id="UP000813461"/>
    </source>
</evidence>
<proteinExistence type="predicted"/>
<protein>
    <submittedName>
        <fullName evidence="6">Fungal-specific transcription factor domain-containing protein</fullName>
    </submittedName>
</protein>
<dbReference type="OrthoDB" id="424974at2759"/>
<dbReference type="GO" id="GO:0000981">
    <property type="term" value="F:DNA-binding transcription factor activity, RNA polymerase II-specific"/>
    <property type="evidence" value="ECO:0007669"/>
    <property type="project" value="InterPro"/>
</dbReference>
<feature type="domain" description="Zn(2)-C6 fungal-type" evidence="5">
    <location>
        <begin position="28"/>
        <end position="57"/>
    </location>
</feature>
<accession>A0A8K0R3U2</accession>
<dbReference type="AlphaFoldDB" id="A0A8K0R3U2"/>
<dbReference type="InterPro" id="IPR036864">
    <property type="entry name" value="Zn2-C6_fun-type_DNA-bd_sf"/>
</dbReference>
<dbReference type="Proteomes" id="UP000813461">
    <property type="component" value="Unassembled WGS sequence"/>
</dbReference>
<sequence>MDRIREDERTHRTSNPQKRPRKQRPCYSCEECRRLKMKCNREVPCSNCVRRNRARLCNKTTNARAHTRQESAALPGVISHRASTSSGVQAPVQHPSDAASSESHNCTPNSMSLFGTEAGTNQTFVQRGDQDGRAALLRRVVDTSVNIARQSNSLAPADCHVPSNGAGIATVDSNTETVADGEDNGSYGTLMLSNGGLSVYLGPTAGSEWLKDSETQDVSESSQVTHPPSPAHAQRLHVAAHIGNAVPDRTTSDFPFSTSTSGTSTGDLLASLPPREEAWTLIESYYRYCAWHHDVAPRAQFEKTFDRVYSFMDGTDQASRVNPQEIALVSIVMAQGTMFNIEMPHYDTSAEDWVGLAERALVKGDFLSNNTVAGLQTLHLMAHLHLNSDKDRQGDNNAWPLWGLVMRLAQAMGMHRDGSRWNLPQDVIEERRKVFWECNAADVFQAHCFSRPCAINPDHCDTQFPSEPLNMRGEKGYTTLRLELSQLSAEILNMAMSVRKPAYSEVVKLDSKLCIFERNLPFYIRSRAAFLSMPSRYPDMEAACEASPEPSRRSMILSFQQMSLALNISETFINLHRPYYARALYGNVDDSVNMVYGSSFLTVIERCAIIINMVTDIHARFPAVSTRQWHFWFHVFGSALCLGTLLLRHPNTPMFSFILAQIDAAITLFTSLIRLGAGTPRYRRNLKWLSKLRARVVANTPNADETSSAQPGNHDQEREATDEDGNNEDVELLGWRTRLIERGGQARRRIRTINLAATPPGSHVTDNSSPGHNRTGFQNLQAPLAARQPRASNDAPFMANAGLMEDLLHDFWDPMLLQDIFEDDRSTPFYGTAL</sequence>
<feature type="compositionally biased region" description="Basic and acidic residues" evidence="4">
    <location>
        <begin position="1"/>
        <end position="11"/>
    </location>
</feature>
<feature type="region of interest" description="Disordered" evidence="4">
    <location>
        <begin position="757"/>
        <end position="777"/>
    </location>
</feature>
<feature type="region of interest" description="Disordered" evidence="4">
    <location>
        <begin position="699"/>
        <end position="728"/>
    </location>
</feature>
<keyword evidence="3" id="KW-0539">Nucleus</keyword>
<dbReference type="GO" id="GO:0003677">
    <property type="term" value="F:DNA binding"/>
    <property type="evidence" value="ECO:0007669"/>
    <property type="project" value="InterPro"/>
</dbReference>
<evidence type="ECO:0000256" key="3">
    <source>
        <dbReference type="ARBA" id="ARBA00023242"/>
    </source>
</evidence>
<dbReference type="PANTHER" id="PTHR31001:SF56">
    <property type="entry name" value="ZN(2)-C6 FUNGAL-TYPE DOMAIN-CONTAINING PROTEIN"/>
    <property type="match status" value="1"/>
</dbReference>
<dbReference type="CDD" id="cd00067">
    <property type="entry name" value="GAL4"/>
    <property type="match status" value="1"/>
</dbReference>
<keyword evidence="7" id="KW-1185">Reference proteome</keyword>